<reference evidence="3 4" key="1">
    <citation type="journal article" date="2016" name="Nat. Commun.">
        <title>Thousands of microbial genomes shed light on interconnected biogeochemical processes in an aquifer system.</title>
        <authorList>
            <person name="Anantharaman K."/>
            <person name="Brown C.T."/>
            <person name="Hug L.A."/>
            <person name="Sharon I."/>
            <person name="Castelle C.J."/>
            <person name="Probst A.J."/>
            <person name="Thomas B.C."/>
            <person name="Singh A."/>
            <person name="Wilkins M.J."/>
            <person name="Karaoz U."/>
            <person name="Brodie E.L."/>
            <person name="Williams K.H."/>
            <person name="Hubbard S.S."/>
            <person name="Banfield J.F."/>
        </authorList>
    </citation>
    <scope>NUCLEOTIDE SEQUENCE [LARGE SCALE GENOMIC DNA]</scope>
</reference>
<feature type="transmembrane region" description="Helical" evidence="2">
    <location>
        <begin position="12"/>
        <end position="32"/>
    </location>
</feature>
<sequence length="209" mass="22325">MSKQRKAPGNNFILAGLAVMIVLIPVKTLAFFENIDVNDFFSWGDEAIVITNKVEATANTGGNTAKEGKINTGSAKASVVVETKTDDDITEVDVVVTVEGEATSTKQEIRAGNVTVQAEAGSTASVDVYVKEVSSNREEQFFDGALPLPLTGEDEAADTSEEDIGTSEKSNELPKEAPAGIDKKKGFIGHIIVSLTSFIQHVFSFFTFT</sequence>
<dbReference type="Proteomes" id="UP000176700">
    <property type="component" value="Unassembled WGS sequence"/>
</dbReference>
<dbReference type="EMBL" id="MHNI01000003">
    <property type="protein sequence ID" value="OGZ43763.1"/>
    <property type="molecule type" value="Genomic_DNA"/>
</dbReference>
<gene>
    <name evidence="3" type="ORF">A2W41_04720</name>
</gene>
<keyword evidence="2" id="KW-0472">Membrane</keyword>
<feature type="compositionally biased region" description="Acidic residues" evidence="1">
    <location>
        <begin position="152"/>
        <end position="165"/>
    </location>
</feature>
<dbReference type="AlphaFoldDB" id="A0A1G2G0A3"/>
<feature type="region of interest" description="Disordered" evidence="1">
    <location>
        <begin position="147"/>
        <end position="178"/>
    </location>
</feature>
<keyword evidence="2" id="KW-0812">Transmembrane</keyword>
<organism evidence="3 4">
    <name type="scientific">Candidatus Ryanbacteria bacterium RIFCSPHIGHO2_01_45_13</name>
    <dbReference type="NCBI Taxonomy" id="1802112"/>
    <lineage>
        <taxon>Bacteria</taxon>
        <taxon>Candidatus Ryaniibacteriota</taxon>
    </lineage>
</organism>
<comment type="caution">
    <text evidence="3">The sequence shown here is derived from an EMBL/GenBank/DDBJ whole genome shotgun (WGS) entry which is preliminary data.</text>
</comment>
<name>A0A1G2G0A3_9BACT</name>
<evidence type="ECO:0000313" key="3">
    <source>
        <dbReference type="EMBL" id="OGZ43763.1"/>
    </source>
</evidence>
<feature type="compositionally biased region" description="Basic and acidic residues" evidence="1">
    <location>
        <begin position="169"/>
        <end position="178"/>
    </location>
</feature>
<evidence type="ECO:0000256" key="1">
    <source>
        <dbReference type="SAM" id="MobiDB-lite"/>
    </source>
</evidence>
<keyword evidence="2" id="KW-1133">Transmembrane helix</keyword>
<evidence type="ECO:0000313" key="4">
    <source>
        <dbReference type="Proteomes" id="UP000176700"/>
    </source>
</evidence>
<evidence type="ECO:0000256" key="2">
    <source>
        <dbReference type="SAM" id="Phobius"/>
    </source>
</evidence>
<proteinExistence type="predicted"/>
<protein>
    <submittedName>
        <fullName evidence="3">Uncharacterized protein</fullName>
    </submittedName>
</protein>
<accession>A0A1G2G0A3</accession>